<dbReference type="AlphaFoldDB" id="A0A927H3V0"/>
<protein>
    <submittedName>
        <fullName evidence="1">DUF2577 domain-containing protein</fullName>
    </submittedName>
</protein>
<comment type="caution">
    <text evidence="1">The sequence shown here is derived from an EMBL/GenBank/DDBJ whole genome shotgun (WGS) entry which is preliminary data.</text>
</comment>
<name>A0A927H3V0_9BACL</name>
<keyword evidence="2" id="KW-1185">Reference proteome</keyword>
<dbReference type="Proteomes" id="UP000632125">
    <property type="component" value="Unassembled WGS sequence"/>
</dbReference>
<dbReference type="InterPro" id="IPR022555">
    <property type="entry name" value="DUF2577"/>
</dbReference>
<accession>A0A927H3V0</accession>
<gene>
    <name evidence="1" type="ORF">IDH41_04035</name>
</gene>
<dbReference type="EMBL" id="JACXIY010000004">
    <property type="protein sequence ID" value="MBD2867736.1"/>
    <property type="molecule type" value="Genomic_DNA"/>
</dbReference>
<evidence type="ECO:0000313" key="1">
    <source>
        <dbReference type="EMBL" id="MBD2867736.1"/>
    </source>
</evidence>
<sequence>MQRIEGSGASQLVQLIRAIGHNADVSIELATVTAAPPELKIKVDHMNVELEKDDLVVAQSLTKHKRKINLKSEGGTKVSAKNEVPAAPTGFKVGFTLVSAHGDQLMFASLDLSSADQTIEEAELEFTDELKEGDRVLVAGIQQGQTYIILDRAVMY</sequence>
<organism evidence="1 2">
    <name type="scientific">Paenibacillus arenilitoris</name>
    <dbReference type="NCBI Taxonomy" id="2772299"/>
    <lineage>
        <taxon>Bacteria</taxon>
        <taxon>Bacillati</taxon>
        <taxon>Bacillota</taxon>
        <taxon>Bacilli</taxon>
        <taxon>Bacillales</taxon>
        <taxon>Paenibacillaceae</taxon>
        <taxon>Paenibacillus</taxon>
    </lineage>
</organism>
<proteinExistence type="predicted"/>
<dbReference type="Pfam" id="PF10844">
    <property type="entry name" value="DUF2577"/>
    <property type="match status" value="1"/>
</dbReference>
<dbReference type="RefSeq" id="WP_190858524.1">
    <property type="nucleotide sequence ID" value="NZ_JACXIY010000004.1"/>
</dbReference>
<reference evidence="1" key="1">
    <citation type="submission" date="2020-09" db="EMBL/GenBank/DDBJ databases">
        <title>A novel bacterium of genus Paenibacillus, isolated from South China Sea.</title>
        <authorList>
            <person name="Huang H."/>
            <person name="Mo K."/>
            <person name="Hu Y."/>
        </authorList>
    </citation>
    <scope>NUCLEOTIDE SEQUENCE</scope>
    <source>
        <strain evidence="1">IB182493</strain>
    </source>
</reference>
<evidence type="ECO:0000313" key="2">
    <source>
        <dbReference type="Proteomes" id="UP000632125"/>
    </source>
</evidence>